<dbReference type="PANTHER" id="PTHR34194:SF2">
    <property type="entry name" value="F14J8.16 PROTEIN"/>
    <property type="match status" value="1"/>
</dbReference>
<organism evidence="2 3">
    <name type="scientific">Ficus carica</name>
    <name type="common">Common fig</name>
    <dbReference type="NCBI Taxonomy" id="3494"/>
    <lineage>
        <taxon>Eukaryota</taxon>
        <taxon>Viridiplantae</taxon>
        <taxon>Streptophyta</taxon>
        <taxon>Embryophyta</taxon>
        <taxon>Tracheophyta</taxon>
        <taxon>Spermatophyta</taxon>
        <taxon>Magnoliopsida</taxon>
        <taxon>eudicotyledons</taxon>
        <taxon>Gunneridae</taxon>
        <taxon>Pentapetalae</taxon>
        <taxon>rosids</taxon>
        <taxon>fabids</taxon>
        <taxon>Rosales</taxon>
        <taxon>Moraceae</taxon>
        <taxon>Ficeae</taxon>
        <taxon>Ficus</taxon>
    </lineage>
</organism>
<gene>
    <name evidence="2" type="ORF">TIFTF001_014693</name>
</gene>
<dbReference type="EMBL" id="BTGU01000020">
    <property type="protein sequence ID" value="GMN45513.1"/>
    <property type="molecule type" value="Genomic_DNA"/>
</dbReference>
<name>A0AA87ZZY2_FICCA</name>
<reference evidence="2" key="1">
    <citation type="submission" date="2023-07" db="EMBL/GenBank/DDBJ databases">
        <title>draft genome sequence of fig (Ficus carica).</title>
        <authorList>
            <person name="Takahashi T."/>
            <person name="Nishimura K."/>
        </authorList>
    </citation>
    <scope>NUCLEOTIDE SEQUENCE</scope>
</reference>
<evidence type="ECO:0000313" key="2">
    <source>
        <dbReference type="EMBL" id="GMN45513.1"/>
    </source>
</evidence>
<sequence>MDDANFRFPPKSQSRCLYPFSHSLSIDSGIALMVIKSIPAKEMLELVENDNFVNPRTCGHGDSSGSDGYVVNDHVGDHKHDPHYKMFLENVKQDGQCYALSVFQENRAPKVLRYEIGYSVVDELGAETAKAYESYPVRQSIIGKRILRRLFDGENTEIVSSSADFSSWGDACSPRMLRYLVRNNRKRESMETSYDELSMRRRISSARRTEGGESSIRSGLADDYLIKYEIGNDRHVDDCVSDHEDDIDDSDEYYRLCSEGDFLDKCVSVHEDDLDERCTRILNSDSRGTIGGSYARLGSEEKFSDQHQSDREYEIRDKDENELNHEDEIDDSDEYYGLINCVHGRMNGQSNTRPRLVDSHLVKRRCDREDLSDEIDKEYVAFVNQLEKDGENAIYNVEDSTWRFDEVEECESDIEIMDKDPNSGGARTPFVSSKRIGMEVIDLDNYSFTEESSVRCSQFKKGLMEVLKMPYDSKEHEALKHEVSRRRPLIQETVEGDTKKSYRVEHKLGKSHLDLYGDLAKQLKQAKDDDLKSFNLLRGYFYWLKHISEDKGFKPWLDPSCLEVLPQKLNGRTEHVLKSEYKQTRRVKL</sequence>
<proteinExistence type="predicted"/>
<feature type="compositionally biased region" description="Basic and acidic residues" evidence="1">
    <location>
        <begin position="298"/>
        <end position="319"/>
    </location>
</feature>
<dbReference type="Proteomes" id="UP001187192">
    <property type="component" value="Unassembled WGS sequence"/>
</dbReference>
<evidence type="ECO:0000313" key="3">
    <source>
        <dbReference type="Proteomes" id="UP001187192"/>
    </source>
</evidence>
<dbReference type="PANTHER" id="PTHR34194">
    <property type="entry name" value="F14J8.16 PROTEIN"/>
    <property type="match status" value="1"/>
</dbReference>
<protein>
    <submittedName>
        <fullName evidence="2">Uncharacterized protein</fullName>
    </submittedName>
</protein>
<dbReference type="AlphaFoldDB" id="A0AA87ZZY2"/>
<feature type="region of interest" description="Disordered" evidence="1">
    <location>
        <begin position="297"/>
        <end position="319"/>
    </location>
</feature>
<evidence type="ECO:0000256" key="1">
    <source>
        <dbReference type="SAM" id="MobiDB-lite"/>
    </source>
</evidence>
<keyword evidence="3" id="KW-1185">Reference proteome</keyword>
<accession>A0AA87ZZY2</accession>
<comment type="caution">
    <text evidence="2">The sequence shown here is derived from an EMBL/GenBank/DDBJ whole genome shotgun (WGS) entry which is preliminary data.</text>
</comment>